<proteinExistence type="predicted"/>
<name>A0A1F5NSV8_9BACT</name>
<comment type="caution">
    <text evidence="2">The sequence shown here is derived from an EMBL/GenBank/DDBJ whole genome shotgun (WGS) entry which is preliminary data.</text>
</comment>
<dbReference type="Gene3D" id="1.10.1220.10">
    <property type="entry name" value="Met repressor-like"/>
    <property type="match status" value="1"/>
</dbReference>
<dbReference type="SUPFAM" id="SSF47598">
    <property type="entry name" value="Ribbon-helix-helix"/>
    <property type="match status" value="1"/>
</dbReference>
<dbReference type="InterPro" id="IPR010985">
    <property type="entry name" value="Ribbon_hlx_hlx"/>
</dbReference>
<gene>
    <name evidence="2" type="ORF">A2826_01150</name>
</gene>
<accession>A0A1F5NSV8</accession>
<dbReference type="Pfam" id="PF01402">
    <property type="entry name" value="RHH_1"/>
    <property type="match status" value="1"/>
</dbReference>
<sequence length="75" mass="8694">MRKTALVTVSFPHSILSEAKKVAQKEGMTRSELLRLALRRYLEELRAEEAIRIAEKERRAGKLKVLRGRMSNLMK</sequence>
<organism evidence="2 3">
    <name type="scientific">Candidatus Doudnabacteria bacterium RIFCSPHIGHO2_01_FULL_43_23</name>
    <dbReference type="NCBI Taxonomy" id="1817822"/>
    <lineage>
        <taxon>Bacteria</taxon>
        <taxon>Candidatus Doudnaibacteriota</taxon>
    </lineage>
</organism>
<protein>
    <recommendedName>
        <fullName evidence="1">Ribbon-helix-helix protein CopG domain-containing protein</fullName>
    </recommendedName>
</protein>
<dbReference type="GO" id="GO:0006355">
    <property type="term" value="P:regulation of DNA-templated transcription"/>
    <property type="evidence" value="ECO:0007669"/>
    <property type="project" value="InterPro"/>
</dbReference>
<dbReference type="EMBL" id="MFEI01000020">
    <property type="protein sequence ID" value="OGE80693.1"/>
    <property type="molecule type" value="Genomic_DNA"/>
</dbReference>
<dbReference type="AlphaFoldDB" id="A0A1F5NSV8"/>
<evidence type="ECO:0000313" key="3">
    <source>
        <dbReference type="Proteomes" id="UP000177912"/>
    </source>
</evidence>
<evidence type="ECO:0000313" key="2">
    <source>
        <dbReference type="EMBL" id="OGE80693.1"/>
    </source>
</evidence>
<reference evidence="2 3" key="1">
    <citation type="journal article" date="2016" name="Nat. Commun.">
        <title>Thousands of microbial genomes shed light on interconnected biogeochemical processes in an aquifer system.</title>
        <authorList>
            <person name="Anantharaman K."/>
            <person name="Brown C.T."/>
            <person name="Hug L.A."/>
            <person name="Sharon I."/>
            <person name="Castelle C.J."/>
            <person name="Probst A.J."/>
            <person name="Thomas B.C."/>
            <person name="Singh A."/>
            <person name="Wilkins M.J."/>
            <person name="Karaoz U."/>
            <person name="Brodie E.L."/>
            <person name="Williams K.H."/>
            <person name="Hubbard S.S."/>
            <person name="Banfield J.F."/>
        </authorList>
    </citation>
    <scope>NUCLEOTIDE SEQUENCE [LARGE SCALE GENOMIC DNA]</scope>
</reference>
<evidence type="ECO:0000259" key="1">
    <source>
        <dbReference type="Pfam" id="PF01402"/>
    </source>
</evidence>
<dbReference type="Proteomes" id="UP000177912">
    <property type="component" value="Unassembled WGS sequence"/>
</dbReference>
<dbReference type="InterPro" id="IPR002145">
    <property type="entry name" value="CopG"/>
</dbReference>
<dbReference type="STRING" id="1817822.A2826_01150"/>
<feature type="domain" description="Ribbon-helix-helix protein CopG" evidence="1">
    <location>
        <begin position="22"/>
        <end position="44"/>
    </location>
</feature>
<dbReference type="InterPro" id="IPR013321">
    <property type="entry name" value="Arc_rbn_hlx_hlx"/>
</dbReference>